<name>A0AAV7MXG7_PLEWA</name>
<evidence type="ECO:0000313" key="1">
    <source>
        <dbReference type="EMBL" id="KAJ1108041.1"/>
    </source>
</evidence>
<protein>
    <submittedName>
        <fullName evidence="1">Uncharacterized protein</fullName>
    </submittedName>
</protein>
<dbReference type="AlphaFoldDB" id="A0AAV7MXG7"/>
<proteinExistence type="predicted"/>
<accession>A0AAV7MXG7</accession>
<sequence length="105" mass="11832">MITGPSSAASTKSSSGYILAKCYQSLRWMGRLPLETPLWASDRLRGYSYGQPCKLGHDKDFQKGDSWSGKEKVPYPELLDQYKLSWGNTYSTNTYITSIDGIKRP</sequence>
<comment type="caution">
    <text evidence="1">The sequence shown here is derived from an EMBL/GenBank/DDBJ whole genome shotgun (WGS) entry which is preliminary data.</text>
</comment>
<keyword evidence="2" id="KW-1185">Reference proteome</keyword>
<dbReference type="EMBL" id="JANPWB010000013">
    <property type="protein sequence ID" value="KAJ1108041.1"/>
    <property type="molecule type" value="Genomic_DNA"/>
</dbReference>
<evidence type="ECO:0000313" key="2">
    <source>
        <dbReference type="Proteomes" id="UP001066276"/>
    </source>
</evidence>
<organism evidence="1 2">
    <name type="scientific">Pleurodeles waltl</name>
    <name type="common">Iberian ribbed newt</name>
    <dbReference type="NCBI Taxonomy" id="8319"/>
    <lineage>
        <taxon>Eukaryota</taxon>
        <taxon>Metazoa</taxon>
        <taxon>Chordata</taxon>
        <taxon>Craniata</taxon>
        <taxon>Vertebrata</taxon>
        <taxon>Euteleostomi</taxon>
        <taxon>Amphibia</taxon>
        <taxon>Batrachia</taxon>
        <taxon>Caudata</taxon>
        <taxon>Salamandroidea</taxon>
        <taxon>Salamandridae</taxon>
        <taxon>Pleurodelinae</taxon>
        <taxon>Pleurodeles</taxon>
    </lineage>
</organism>
<dbReference type="Proteomes" id="UP001066276">
    <property type="component" value="Chromosome 9"/>
</dbReference>
<reference evidence="1" key="1">
    <citation type="journal article" date="2022" name="bioRxiv">
        <title>Sequencing and chromosome-scale assembly of the giantPleurodeles waltlgenome.</title>
        <authorList>
            <person name="Brown T."/>
            <person name="Elewa A."/>
            <person name="Iarovenko S."/>
            <person name="Subramanian E."/>
            <person name="Araus A.J."/>
            <person name="Petzold A."/>
            <person name="Susuki M."/>
            <person name="Suzuki K.-i.T."/>
            <person name="Hayashi T."/>
            <person name="Toyoda A."/>
            <person name="Oliveira C."/>
            <person name="Osipova E."/>
            <person name="Leigh N.D."/>
            <person name="Simon A."/>
            <person name="Yun M.H."/>
        </authorList>
    </citation>
    <scope>NUCLEOTIDE SEQUENCE</scope>
    <source>
        <strain evidence="1">20211129_DDA</strain>
        <tissue evidence="1">Liver</tissue>
    </source>
</reference>
<gene>
    <name evidence="1" type="ORF">NDU88_005425</name>
</gene>